<comment type="caution">
    <text evidence="2">The sequence shown here is derived from an EMBL/GenBank/DDBJ whole genome shotgun (WGS) entry which is preliminary data.</text>
</comment>
<comment type="similarity">
    <text evidence="1">Belongs to the phD/YefM antitoxin family.</text>
</comment>
<dbReference type="EMBL" id="MAYW01000054">
    <property type="protein sequence ID" value="ODS32632.1"/>
    <property type="molecule type" value="Genomic_DNA"/>
</dbReference>
<dbReference type="Proteomes" id="UP000094056">
    <property type="component" value="Unassembled WGS sequence"/>
</dbReference>
<dbReference type="PANTHER" id="PTHR35377">
    <property type="entry name" value="ANTITOXIN VAPB49-RELATED-RELATED"/>
    <property type="match status" value="1"/>
</dbReference>
<protein>
    <submittedName>
        <fullName evidence="2">Uncharacterized protein</fullName>
    </submittedName>
</protein>
<reference evidence="2 3" key="1">
    <citation type="submission" date="2016-07" db="EMBL/GenBank/DDBJ databases">
        <title>Draft genome of Scalindua rubra, obtained from a brine-seawater interface in the Red Sea, sheds light on salt adaptation in anammox bacteria.</title>
        <authorList>
            <person name="Speth D.R."/>
            <person name="Lagkouvardos I."/>
            <person name="Wang Y."/>
            <person name="Qian P.-Y."/>
            <person name="Dutilh B.E."/>
            <person name="Jetten M.S."/>
        </authorList>
    </citation>
    <scope>NUCLEOTIDE SEQUENCE [LARGE SCALE GENOMIC DNA]</scope>
    <source>
        <strain evidence="2">BSI-1</strain>
    </source>
</reference>
<proteinExistence type="inferred from homology"/>
<dbReference type="InterPro" id="IPR036165">
    <property type="entry name" value="YefM-like_sf"/>
</dbReference>
<evidence type="ECO:0000256" key="1">
    <source>
        <dbReference type="ARBA" id="ARBA00009981"/>
    </source>
</evidence>
<dbReference type="InterPro" id="IPR051416">
    <property type="entry name" value="phD-YefM_TA_antitoxins"/>
</dbReference>
<evidence type="ECO:0000313" key="2">
    <source>
        <dbReference type="EMBL" id="ODS32632.1"/>
    </source>
</evidence>
<dbReference type="SUPFAM" id="SSF143120">
    <property type="entry name" value="YefM-like"/>
    <property type="match status" value="1"/>
</dbReference>
<accession>A0A1E3XAI6</accession>
<dbReference type="Gene3D" id="3.40.1620.10">
    <property type="entry name" value="YefM-like domain"/>
    <property type="match status" value="1"/>
</dbReference>
<organism evidence="2 3">
    <name type="scientific">Candidatus Scalindua rubra</name>
    <dbReference type="NCBI Taxonomy" id="1872076"/>
    <lineage>
        <taxon>Bacteria</taxon>
        <taxon>Pseudomonadati</taxon>
        <taxon>Planctomycetota</taxon>
        <taxon>Candidatus Brocadiia</taxon>
        <taxon>Candidatus Brocadiales</taxon>
        <taxon>Candidatus Scalinduaceae</taxon>
        <taxon>Candidatus Scalindua</taxon>
    </lineage>
</organism>
<name>A0A1E3XAI6_9BACT</name>
<evidence type="ECO:0000313" key="3">
    <source>
        <dbReference type="Proteomes" id="UP000094056"/>
    </source>
</evidence>
<dbReference type="AlphaFoldDB" id="A0A1E3XAI6"/>
<gene>
    <name evidence="2" type="ORF">SCARUB_02233</name>
</gene>
<sequence>MLCVNIDEVERNLSAYLKRVEAGETIVVARDNRPVVELRPIKSEHILPRLSGYVQENFVFPMISMPLCQNLLSMNLRENENFAGHLYFSVVYQW</sequence>